<dbReference type="EMBL" id="AP021879">
    <property type="protein sequence ID" value="BBO91546.1"/>
    <property type="molecule type" value="Genomic_DNA"/>
</dbReference>
<evidence type="ECO:0000313" key="8">
    <source>
        <dbReference type="EMBL" id="BBO88241.1"/>
    </source>
</evidence>
<sequence>MSEHIDKNVFQTILSPVLPLIEVTQNSLHNDLDTYKLSLSSFTTNLLFGIITRIKSVGQIVTEIKTSPTAKALGLVVASKSMYNEAFNRYPPEIFKDIFHQLVKELDLHKIPEISHLGKMLIVDGSLFPAISNMAWACYKKTANAIKMHLSFELNRMIPTEFISTEGNFSEKEFVKQILREGITYVCDRGYIAFNLFKQISDSNAFFIIRGKSNMTYTVKECLTATVPDTFLKFFSDITDSNIIFNSDENKASYRIVSFTAMGENYILITNRNDLTTYEIIMLYAYRWQVELFFRFIKRTFKGIHLMSQSPHGVQIQFYLYMIAYLLLLSFKQDTEIISRENEKDEHESEENNKNETLLTSSSCSNSNAKRPYVCGLVTLLGEKLKQFYKIGLHWLLAVKNNLLEIFDVNIAKVIAQYSYQ</sequence>
<dbReference type="EMBL" id="AP021879">
    <property type="protein sequence ID" value="BBO89339.1"/>
    <property type="molecule type" value="Genomic_DNA"/>
</dbReference>
<dbReference type="EMBL" id="AP021879">
    <property type="protein sequence ID" value="BBO90172.1"/>
    <property type="molecule type" value="Genomic_DNA"/>
</dbReference>
<evidence type="ECO:0000313" key="19">
    <source>
        <dbReference type="Proteomes" id="UP000422108"/>
    </source>
</evidence>
<protein>
    <recommendedName>
        <fullName evidence="6">Transposase IS4-like domain-containing protein</fullName>
    </recommendedName>
</protein>
<dbReference type="EMBL" id="AP021879">
    <property type="protein sequence ID" value="BBO89033.1"/>
    <property type="molecule type" value="Genomic_DNA"/>
</dbReference>
<dbReference type="GO" id="GO:0006313">
    <property type="term" value="P:DNA transposition"/>
    <property type="evidence" value="ECO:0007669"/>
    <property type="project" value="InterPro"/>
</dbReference>
<evidence type="ECO:0000256" key="3">
    <source>
        <dbReference type="ARBA" id="ARBA00023125"/>
    </source>
</evidence>
<keyword evidence="2" id="KW-0815">Transposition</keyword>
<keyword evidence="19" id="KW-1185">Reference proteome</keyword>
<dbReference type="PANTHER" id="PTHR33258:SF1">
    <property type="entry name" value="TRANSPOSASE INSL FOR INSERTION SEQUENCE ELEMENT IS186A-RELATED"/>
    <property type="match status" value="1"/>
</dbReference>
<evidence type="ECO:0000313" key="13">
    <source>
        <dbReference type="EMBL" id="BBO90346.1"/>
    </source>
</evidence>
<dbReference type="AlphaFoldDB" id="A0A5K8A6Y8"/>
<dbReference type="EMBL" id="AP021879">
    <property type="protein sequence ID" value="BBO92797.1"/>
    <property type="molecule type" value="Genomic_DNA"/>
</dbReference>
<accession>A0A5K8A6Y8</accession>
<evidence type="ECO:0000259" key="6">
    <source>
        <dbReference type="Pfam" id="PF01609"/>
    </source>
</evidence>
<organism evidence="8 19">
    <name type="scientific">Desulfosarcina ovata subsp. ovata</name>
    <dbReference type="NCBI Taxonomy" id="2752305"/>
    <lineage>
        <taxon>Bacteria</taxon>
        <taxon>Pseudomonadati</taxon>
        <taxon>Thermodesulfobacteriota</taxon>
        <taxon>Desulfobacteria</taxon>
        <taxon>Desulfobacterales</taxon>
        <taxon>Desulfosarcinaceae</taxon>
        <taxon>Desulfosarcina</taxon>
    </lineage>
</organism>
<dbReference type="EMBL" id="AP021879">
    <property type="protein sequence ID" value="BBO91184.1"/>
    <property type="molecule type" value="Genomic_DNA"/>
</dbReference>
<evidence type="ECO:0000313" key="12">
    <source>
        <dbReference type="EMBL" id="BBO90172.1"/>
    </source>
</evidence>
<name>A0A5K8A6Y8_9BACT</name>
<evidence type="ECO:0000313" key="15">
    <source>
        <dbReference type="EMBL" id="BBO91184.1"/>
    </source>
</evidence>
<dbReference type="PANTHER" id="PTHR33258">
    <property type="entry name" value="TRANSPOSASE INSL FOR INSERTION SEQUENCE ELEMENT IS186A-RELATED"/>
    <property type="match status" value="1"/>
</dbReference>
<keyword evidence="4" id="KW-0233">DNA recombination</keyword>
<evidence type="ECO:0000313" key="9">
    <source>
        <dbReference type="EMBL" id="BBO88964.1"/>
    </source>
</evidence>
<keyword evidence="3" id="KW-0238">DNA-binding</keyword>
<dbReference type="EMBL" id="AP021879">
    <property type="protein sequence ID" value="BBO88241.1"/>
    <property type="molecule type" value="Genomic_DNA"/>
</dbReference>
<dbReference type="EMBL" id="AP021879">
    <property type="protein sequence ID" value="BBO87885.1"/>
    <property type="molecule type" value="Genomic_DNA"/>
</dbReference>
<dbReference type="GO" id="GO:0004803">
    <property type="term" value="F:transposase activity"/>
    <property type="evidence" value="ECO:0007669"/>
    <property type="project" value="InterPro"/>
</dbReference>
<evidence type="ECO:0000313" key="16">
    <source>
        <dbReference type="EMBL" id="BBO91546.1"/>
    </source>
</evidence>
<dbReference type="Pfam" id="PF01609">
    <property type="entry name" value="DDE_Tnp_1"/>
    <property type="match status" value="1"/>
</dbReference>
<reference evidence="8 19" key="1">
    <citation type="submission" date="2019-11" db="EMBL/GenBank/DDBJ databases">
        <title>Comparative genomics of hydrocarbon-degrading Desulfosarcina strains.</title>
        <authorList>
            <person name="Watanabe M."/>
            <person name="Kojima H."/>
            <person name="Fukui M."/>
        </authorList>
    </citation>
    <scope>NUCLEOTIDE SEQUENCE [LARGE SCALE GENOMIC DNA]</scope>
    <source>
        <strain evidence="8">OXyS1</strain>
        <strain evidence="19">oXyS1</strain>
    </source>
</reference>
<evidence type="ECO:0000313" key="10">
    <source>
        <dbReference type="EMBL" id="BBO89033.1"/>
    </source>
</evidence>
<proteinExistence type="inferred from homology"/>
<gene>
    <name evidence="7" type="ORF">DSCOOX_10650</name>
    <name evidence="8" type="ORF">DSCOOX_14210</name>
    <name evidence="9" type="ORF">DSCOOX_21440</name>
    <name evidence="10" type="ORF">DSCOOX_22130</name>
    <name evidence="11" type="ORF">DSCOOX_25190</name>
    <name evidence="12" type="ORF">DSCOOX_33520</name>
    <name evidence="13" type="ORF">DSCOOX_35260</name>
    <name evidence="14" type="ORF">DSCOOX_38830</name>
    <name evidence="15" type="ORF">DSCOOX_43640</name>
    <name evidence="16" type="ORF">DSCOOX_47260</name>
    <name evidence="17" type="ORF">DSCOOX_59770</name>
    <name evidence="18" type="ORF">DSCOOX_62510</name>
</gene>
<dbReference type="NCBIfam" id="NF033592">
    <property type="entry name" value="transpos_IS4_1"/>
    <property type="match status" value="1"/>
</dbReference>
<dbReference type="SUPFAM" id="SSF53098">
    <property type="entry name" value="Ribonuclease H-like"/>
    <property type="match status" value="1"/>
</dbReference>
<dbReference type="EMBL" id="AP021879">
    <property type="protein sequence ID" value="BBO93071.1"/>
    <property type="molecule type" value="Genomic_DNA"/>
</dbReference>
<evidence type="ECO:0000313" key="18">
    <source>
        <dbReference type="EMBL" id="BBO93071.1"/>
    </source>
</evidence>
<dbReference type="InterPro" id="IPR047952">
    <property type="entry name" value="Transpos_IS4"/>
</dbReference>
<dbReference type="EMBL" id="AP021879">
    <property type="protein sequence ID" value="BBO88964.1"/>
    <property type="molecule type" value="Genomic_DNA"/>
</dbReference>
<dbReference type="RefSeq" id="WP_155309288.1">
    <property type="nucleotide sequence ID" value="NZ_AP021879.1"/>
</dbReference>
<feature type="compositionally biased region" description="Low complexity" evidence="5">
    <location>
        <begin position="355"/>
        <end position="366"/>
    </location>
</feature>
<evidence type="ECO:0000313" key="11">
    <source>
        <dbReference type="EMBL" id="BBO89339.1"/>
    </source>
</evidence>
<dbReference type="InterPro" id="IPR002559">
    <property type="entry name" value="Transposase_11"/>
</dbReference>
<evidence type="ECO:0000256" key="1">
    <source>
        <dbReference type="ARBA" id="ARBA00010075"/>
    </source>
</evidence>
<feature type="domain" description="Transposase IS4-like" evidence="6">
    <location>
        <begin position="121"/>
        <end position="327"/>
    </location>
</feature>
<evidence type="ECO:0000313" key="17">
    <source>
        <dbReference type="EMBL" id="BBO92797.1"/>
    </source>
</evidence>
<comment type="similarity">
    <text evidence="1">Belongs to the transposase 11 family.</text>
</comment>
<dbReference type="EMBL" id="AP021879">
    <property type="protein sequence ID" value="BBO90703.1"/>
    <property type="molecule type" value="Genomic_DNA"/>
</dbReference>
<evidence type="ECO:0000313" key="7">
    <source>
        <dbReference type="EMBL" id="BBO87885.1"/>
    </source>
</evidence>
<feature type="compositionally biased region" description="Basic and acidic residues" evidence="5">
    <location>
        <begin position="340"/>
        <end position="354"/>
    </location>
</feature>
<evidence type="ECO:0000256" key="5">
    <source>
        <dbReference type="SAM" id="MobiDB-lite"/>
    </source>
</evidence>
<evidence type="ECO:0000256" key="4">
    <source>
        <dbReference type="ARBA" id="ARBA00023172"/>
    </source>
</evidence>
<dbReference type="GO" id="GO:0003677">
    <property type="term" value="F:DNA binding"/>
    <property type="evidence" value="ECO:0007669"/>
    <property type="project" value="UniProtKB-KW"/>
</dbReference>
<dbReference type="EMBL" id="AP021879">
    <property type="protein sequence ID" value="BBO90346.1"/>
    <property type="molecule type" value="Genomic_DNA"/>
</dbReference>
<evidence type="ECO:0000313" key="14">
    <source>
        <dbReference type="EMBL" id="BBO90703.1"/>
    </source>
</evidence>
<dbReference type="Proteomes" id="UP000422108">
    <property type="component" value="Chromosome"/>
</dbReference>
<evidence type="ECO:0000256" key="2">
    <source>
        <dbReference type="ARBA" id="ARBA00022578"/>
    </source>
</evidence>
<feature type="region of interest" description="Disordered" evidence="5">
    <location>
        <begin position="340"/>
        <end position="366"/>
    </location>
</feature>
<dbReference type="InterPro" id="IPR012337">
    <property type="entry name" value="RNaseH-like_sf"/>
</dbReference>